<evidence type="ECO:0000313" key="1">
    <source>
        <dbReference type="EMBL" id="HIS35760.1"/>
    </source>
</evidence>
<evidence type="ECO:0000313" key="2">
    <source>
        <dbReference type="Proteomes" id="UP000823928"/>
    </source>
</evidence>
<dbReference type="AlphaFoldDB" id="A0A9D1EYC2"/>
<dbReference type="Proteomes" id="UP000823928">
    <property type="component" value="Unassembled WGS sequence"/>
</dbReference>
<dbReference type="SUPFAM" id="SSF47413">
    <property type="entry name" value="lambda repressor-like DNA-binding domains"/>
    <property type="match status" value="1"/>
</dbReference>
<dbReference type="Gene3D" id="1.10.260.40">
    <property type="entry name" value="lambda repressor-like DNA-binding domains"/>
    <property type="match status" value="1"/>
</dbReference>
<reference evidence="1" key="2">
    <citation type="journal article" date="2021" name="PeerJ">
        <title>Extensive microbial diversity within the chicken gut microbiome revealed by metagenomics and culture.</title>
        <authorList>
            <person name="Gilroy R."/>
            <person name="Ravi A."/>
            <person name="Getino M."/>
            <person name="Pursley I."/>
            <person name="Horton D.L."/>
            <person name="Alikhan N.F."/>
            <person name="Baker D."/>
            <person name="Gharbi K."/>
            <person name="Hall N."/>
            <person name="Watson M."/>
            <person name="Adriaenssens E.M."/>
            <person name="Foster-Nyarko E."/>
            <person name="Jarju S."/>
            <person name="Secka A."/>
            <person name="Antonio M."/>
            <person name="Oren A."/>
            <person name="Chaudhuri R.R."/>
            <person name="La Ragione R."/>
            <person name="Hildebrand F."/>
            <person name="Pallen M.J."/>
        </authorList>
    </citation>
    <scope>NUCLEOTIDE SEQUENCE</scope>
    <source>
        <strain evidence="1">6276</strain>
    </source>
</reference>
<reference evidence="1" key="1">
    <citation type="submission" date="2020-10" db="EMBL/GenBank/DDBJ databases">
        <authorList>
            <person name="Gilroy R."/>
        </authorList>
    </citation>
    <scope>NUCLEOTIDE SEQUENCE</scope>
    <source>
        <strain evidence="1">6276</strain>
    </source>
</reference>
<name>A0A9D1EYC2_9BACT</name>
<accession>A0A9D1EYC2</accession>
<dbReference type="InterPro" id="IPR010982">
    <property type="entry name" value="Lambda_DNA-bd_dom_sf"/>
</dbReference>
<protein>
    <submittedName>
        <fullName evidence="1">Helix-turn-helix domain-containing protein</fullName>
    </submittedName>
</protein>
<comment type="caution">
    <text evidence="1">The sequence shown here is derived from an EMBL/GenBank/DDBJ whole genome shotgun (WGS) entry which is preliminary data.</text>
</comment>
<gene>
    <name evidence="1" type="ORF">IAC10_03915</name>
</gene>
<dbReference type="GO" id="GO:0003677">
    <property type="term" value="F:DNA binding"/>
    <property type="evidence" value="ECO:0007669"/>
    <property type="project" value="InterPro"/>
</dbReference>
<proteinExistence type="predicted"/>
<dbReference type="EMBL" id="DVIU01000081">
    <property type="protein sequence ID" value="HIS35760.1"/>
    <property type="molecule type" value="Genomic_DNA"/>
</dbReference>
<organism evidence="1 2">
    <name type="scientific">Candidatus Scatousia excrementigallinarum</name>
    <dbReference type="NCBI Taxonomy" id="2840935"/>
    <lineage>
        <taxon>Bacteria</taxon>
        <taxon>Candidatus Scatousia</taxon>
    </lineage>
</organism>
<sequence>MKTLAQFVQKRRDDLGLSPKGLAMKCNLDIALIEEIEAGKELFLPVTVRQNLAKGLRCHPEEIKKLEKDFDTHFLADEKIIESLKELILNGAGGLKCPKCGAPLVTRVAKMYDLEDNLVLHPKAHCTKCVFQIH</sequence>